<feature type="region of interest" description="Disordered" evidence="6">
    <location>
        <begin position="1"/>
        <end position="22"/>
    </location>
</feature>
<dbReference type="GO" id="GO:0055091">
    <property type="term" value="P:phospholipid homeostasis"/>
    <property type="evidence" value="ECO:0007669"/>
    <property type="project" value="TreeGrafter"/>
</dbReference>
<feature type="transmembrane region" description="Helical" evidence="7">
    <location>
        <begin position="189"/>
        <end position="210"/>
    </location>
</feature>
<evidence type="ECO:0000256" key="3">
    <source>
        <dbReference type="ARBA" id="ARBA00022692"/>
    </source>
</evidence>
<evidence type="ECO:0000256" key="5">
    <source>
        <dbReference type="ARBA" id="ARBA00023136"/>
    </source>
</evidence>
<accession>A0A1C3NUT2</accession>
<sequence length="645" mass="69881">MPTVSRGSRPMKTNEAEVDGHGDGIDAISAVSAVSAPAARVSPRPSRLTRPSRTGLSALPAWDRPWVPPAAAALVFVAGLIDILSAVTPGWRSRLDMIRQILPGAVSQQAAAFTVVVGLFLLLLAGGLRRRKRRAWHGVVALLAASIVLHVVKGLDYEEAVASAVLVVGLLLARGEFQAKGDPTTRWRALWVGMILATASVTVGLLLLQVGGGRLLGAHPLSAQFMHVVEGLIGVHGPLRFSSERVSDLVTRTLLTMGLLTTIAVVYLALRPPQPQPKLSDDDIAGMRALLACHGDADSLGYFALRSDKTVVWSATGKACVPYRVVSGVMLASGDPLGDNEAWPGAIREFLRIAAEHAWIPAVIGCSETGGKAWERAGLSVLEFGDEAIIDVRTFTLEGRDMRNVRQAVGRVERAGYTYRALRMRDLPAEERTRLKAQAAAWRGTETERGFSMALGRIGAPADDGCVVLMAFDRGGDDPAGGGGCEPQLRALLHFVPWGSRGLSLDLMVRDRNADNGLNDFLIVSALRAAGGLGVDRLSLNFAFFRSALERGQRLGAGPVTRCFRKLLVFLSRWFQIDSLYRFNAKFRPAWSPRYICFPANRNLPRIALAMLEAEAFLSWPRLTMRPAAHRLRRLVRPASACDRR</sequence>
<evidence type="ECO:0000256" key="1">
    <source>
        <dbReference type="ARBA" id="ARBA00004651"/>
    </source>
</evidence>
<dbReference type="AlphaFoldDB" id="A0A1C3NUT2"/>
<keyword evidence="3 7" id="KW-0812">Transmembrane</keyword>
<dbReference type="Pfam" id="PF09924">
    <property type="entry name" value="LPG_synthase_C"/>
    <property type="match status" value="1"/>
</dbReference>
<name>A0A1C3NUT2_9ACTN</name>
<feature type="domain" description="Phosphatidylglycerol lysyltransferase C-terminal" evidence="8">
    <location>
        <begin position="288"/>
        <end position="598"/>
    </location>
</feature>
<dbReference type="GO" id="GO:0005886">
    <property type="term" value="C:plasma membrane"/>
    <property type="evidence" value="ECO:0007669"/>
    <property type="project" value="UniProtKB-SubCell"/>
</dbReference>
<gene>
    <name evidence="10" type="ORF">FDG2_0949</name>
</gene>
<evidence type="ECO:0000256" key="2">
    <source>
        <dbReference type="ARBA" id="ARBA00022475"/>
    </source>
</evidence>
<dbReference type="InterPro" id="IPR031553">
    <property type="entry name" value="tRNA-synt_2_TM"/>
</dbReference>
<dbReference type="PANTHER" id="PTHR34697:SF2">
    <property type="entry name" value="PHOSPHATIDYLGLYCEROL LYSYLTRANSFERASE"/>
    <property type="match status" value="1"/>
</dbReference>
<dbReference type="GO" id="GO:0016755">
    <property type="term" value="F:aminoacyltransferase activity"/>
    <property type="evidence" value="ECO:0007669"/>
    <property type="project" value="TreeGrafter"/>
</dbReference>
<proteinExistence type="predicted"/>
<evidence type="ECO:0000256" key="7">
    <source>
        <dbReference type="SAM" id="Phobius"/>
    </source>
</evidence>
<evidence type="ECO:0008006" key="12">
    <source>
        <dbReference type="Google" id="ProtNLM"/>
    </source>
</evidence>
<feature type="transmembrane region" description="Helical" evidence="7">
    <location>
        <begin position="135"/>
        <end position="154"/>
    </location>
</feature>
<reference evidence="11" key="1">
    <citation type="submission" date="2016-02" db="EMBL/GenBank/DDBJ databases">
        <authorList>
            <person name="Wibberg D."/>
        </authorList>
    </citation>
    <scope>NUCLEOTIDE SEQUENCE [LARGE SCALE GENOMIC DNA]</scope>
</reference>
<feature type="transmembrane region" description="Helical" evidence="7">
    <location>
        <begin position="111"/>
        <end position="128"/>
    </location>
</feature>
<evidence type="ECO:0000313" key="11">
    <source>
        <dbReference type="Proteomes" id="UP000199013"/>
    </source>
</evidence>
<keyword evidence="4 7" id="KW-1133">Transmembrane helix</keyword>
<evidence type="ECO:0000259" key="9">
    <source>
        <dbReference type="Pfam" id="PF16995"/>
    </source>
</evidence>
<dbReference type="EMBL" id="FLUV01000378">
    <property type="protein sequence ID" value="SBW19084.1"/>
    <property type="molecule type" value="Genomic_DNA"/>
</dbReference>
<evidence type="ECO:0000313" key="10">
    <source>
        <dbReference type="EMBL" id="SBW19084.1"/>
    </source>
</evidence>
<feature type="transmembrane region" description="Helical" evidence="7">
    <location>
        <begin position="160"/>
        <end position="177"/>
    </location>
</feature>
<feature type="compositionally biased region" description="Basic and acidic residues" evidence="6">
    <location>
        <begin position="12"/>
        <end position="22"/>
    </location>
</feature>
<protein>
    <recommendedName>
        <fullName evidence="12">DUF2156 domain-containing protein</fullName>
    </recommendedName>
</protein>
<evidence type="ECO:0000256" key="4">
    <source>
        <dbReference type="ARBA" id="ARBA00022989"/>
    </source>
</evidence>
<keyword evidence="11" id="KW-1185">Reference proteome</keyword>
<feature type="transmembrane region" description="Helical" evidence="7">
    <location>
        <begin position="70"/>
        <end position="91"/>
    </location>
</feature>
<dbReference type="PANTHER" id="PTHR34697">
    <property type="entry name" value="PHOSPHATIDYLGLYCEROL LYSYLTRANSFERASE"/>
    <property type="match status" value="1"/>
</dbReference>
<dbReference type="Pfam" id="PF16995">
    <property type="entry name" value="tRNA-synt_2_TM"/>
    <property type="match status" value="1"/>
</dbReference>
<dbReference type="InterPro" id="IPR024320">
    <property type="entry name" value="LPG_synthase_C"/>
</dbReference>
<evidence type="ECO:0000259" key="8">
    <source>
        <dbReference type="Pfam" id="PF09924"/>
    </source>
</evidence>
<dbReference type="InterPro" id="IPR051211">
    <property type="entry name" value="PG_lysyltransferase"/>
</dbReference>
<evidence type="ECO:0000256" key="6">
    <source>
        <dbReference type="SAM" id="MobiDB-lite"/>
    </source>
</evidence>
<comment type="subcellular location">
    <subcellularLocation>
        <location evidence="1">Cell membrane</location>
        <topology evidence="1">Multi-pass membrane protein</topology>
    </subcellularLocation>
</comment>
<organism evidence="10 11">
    <name type="scientific">Candidatus Protofrankia californiensis</name>
    <dbReference type="NCBI Taxonomy" id="1839754"/>
    <lineage>
        <taxon>Bacteria</taxon>
        <taxon>Bacillati</taxon>
        <taxon>Actinomycetota</taxon>
        <taxon>Actinomycetes</taxon>
        <taxon>Frankiales</taxon>
        <taxon>Frankiaceae</taxon>
        <taxon>Protofrankia</taxon>
    </lineage>
</organism>
<keyword evidence="2" id="KW-1003">Cell membrane</keyword>
<dbReference type="Proteomes" id="UP000199013">
    <property type="component" value="Unassembled WGS sequence"/>
</dbReference>
<feature type="domain" description="Lysyl-tRNA synthetase N-terminal transmembrane region" evidence="9">
    <location>
        <begin position="66"/>
        <end position="230"/>
    </location>
</feature>
<keyword evidence="5 7" id="KW-0472">Membrane</keyword>